<evidence type="ECO:0000313" key="2">
    <source>
        <dbReference type="Proteomes" id="UP001234787"/>
    </source>
</evidence>
<sequence length="127" mass="14798">MEKKHYSSAGWMVQLCYHQLLNSFRLAEIKERRVSRVNWIVWLHRDREERTIRRRWNRRPTHTPSCPPILPGVPISLFRACSPSTLSSLPFVELPFNLPPRLLPPTRGHRMSRGHSLPCRQAGGLIG</sequence>
<reference evidence="1" key="1">
    <citation type="submission" date="2022-12" db="EMBL/GenBank/DDBJ databases">
        <title>Chromosome-Level Genome Assembly of Japanese Cedar (Cryptomeriajaponica D. Don).</title>
        <authorList>
            <person name="Fujino T."/>
            <person name="Yamaguchi K."/>
            <person name="Yokoyama T."/>
            <person name="Hamanaka T."/>
            <person name="Harazono Y."/>
            <person name="Kamada H."/>
            <person name="Kobayashi W."/>
            <person name="Ujino-Ihara T."/>
            <person name="Uchiyama K."/>
            <person name="Matsumoto A."/>
            <person name="Izuno A."/>
            <person name="Tsumura Y."/>
            <person name="Toyoda A."/>
            <person name="Shigenobu S."/>
            <person name="Moriguchi Y."/>
            <person name="Ueno S."/>
            <person name="Kasahara M."/>
        </authorList>
    </citation>
    <scope>NUCLEOTIDE SEQUENCE</scope>
</reference>
<comment type="caution">
    <text evidence="1">The sequence shown here is derived from an EMBL/GenBank/DDBJ whole genome shotgun (WGS) entry which is preliminary data.</text>
</comment>
<evidence type="ECO:0000313" key="1">
    <source>
        <dbReference type="EMBL" id="GLJ59570.1"/>
    </source>
</evidence>
<dbReference type="EMBL" id="BSEH01001083">
    <property type="protein sequence ID" value="GLJ59570.1"/>
    <property type="molecule type" value="Genomic_DNA"/>
</dbReference>
<dbReference type="Proteomes" id="UP001234787">
    <property type="component" value="Unassembled WGS sequence"/>
</dbReference>
<organism evidence="1 2">
    <name type="scientific">Cryptomeria japonica</name>
    <name type="common">Japanese cedar</name>
    <name type="synonym">Cupressus japonica</name>
    <dbReference type="NCBI Taxonomy" id="3369"/>
    <lineage>
        <taxon>Eukaryota</taxon>
        <taxon>Viridiplantae</taxon>
        <taxon>Streptophyta</taxon>
        <taxon>Embryophyta</taxon>
        <taxon>Tracheophyta</taxon>
        <taxon>Spermatophyta</taxon>
        <taxon>Pinopsida</taxon>
        <taxon>Pinidae</taxon>
        <taxon>Conifers II</taxon>
        <taxon>Cupressales</taxon>
        <taxon>Cupressaceae</taxon>
        <taxon>Cryptomeria</taxon>
    </lineage>
</organism>
<accession>A0AAD3NPI2</accession>
<keyword evidence="2" id="KW-1185">Reference proteome</keyword>
<protein>
    <submittedName>
        <fullName evidence="1">Uncharacterized protein</fullName>
    </submittedName>
</protein>
<gene>
    <name evidence="1" type="ORF">SUGI_1514520</name>
</gene>
<dbReference type="AlphaFoldDB" id="A0AAD3NPI2"/>
<proteinExistence type="predicted"/>
<name>A0AAD3NPI2_CRYJA</name>